<evidence type="ECO:0000313" key="3">
    <source>
        <dbReference type="EMBL" id="MFB9752409.1"/>
    </source>
</evidence>
<feature type="transmembrane region" description="Helical" evidence="1">
    <location>
        <begin position="20"/>
        <end position="40"/>
    </location>
</feature>
<proteinExistence type="predicted"/>
<evidence type="ECO:0000256" key="1">
    <source>
        <dbReference type="SAM" id="Phobius"/>
    </source>
</evidence>
<keyword evidence="4" id="KW-1185">Reference proteome</keyword>
<keyword evidence="1" id="KW-0472">Membrane</keyword>
<keyword evidence="1" id="KW-0812">Transmembrane</keyword>
<dbReference type="InterPro" id="IPR015050">
    <property type="entry name" value="BofC_C"/>
</dbReference>
<dbReference type="Pfam" id="PF08955">
    <property type="entry name" value="BofC_C"/>
    <property type="match status" value="1"/>
</dbReference>
<evidence type="ECO:0000313" key="4">
    <source>
        <dbReference type="Proteomes" id="UP001589619"/>
    </source>
</evidence>
<evidence type="ECO:0000259" key="2">
    <source>
        <dbReference type="Pfam" id="PF08955"/>
    </source>
</evidence>
<keyword evidence="1" id="KW-1133">Transmembrane helix</keyword>
<dbReference type="EMBL" id="JBHMAG010000009">
    <property type="protein sequence ID" value="MFB9752409.1"/>
    <property type="molecule type" value="Genomic_DNA"/>
</dbReference>
<accession>A0ABV5VVR9</accession>
<gene>
    <name evidence="3" type="ORF">ACFFNY_12655</name>
</gene>
<organism evidence="3 4">
    <name type="scientific">Paenibacillus hodogayensis</name>
    <dbReference type="NCBI Taxonomy" id="279208"/>
    <lineage>
        <taxon>Bacteria</taxon>
        <taxon>Bacillati</taxon>
        <taxon>Bacillota</taxon>
        <taxon>Bacilli</taxon>
        <taxon>Bacillales</taxon>
        <taxon>Paenibacillaceae</taxon>
        <taxon>Paenibacillus</taxon>
    </lineage>
</organism>
<reference evidence="3 4" key="1">
    <citation type="submission" date="2024-09" db="EMBL/GenBank/DDBJ databases">
        <authorList>
            <person name="Sun Q."/>
            <person name="Mori K."/>
        </authorList>
    </citation>
    <scope>NUCLEOTIDE SEQUENCE [LARGE SCALE GENOMIC DNA]</scope>
    <source>
        <strain evidence="3 4">JCM 12520</strain>
    </source>
</reference>
<sequence>MNLSSLYKQLKKRLRQKRRWLSLGFFIVAATAGLLTFRTYGSPDAPGRDVAQTMAVPGGGTAQQDRQSEQTLQVWKQLRESGGIRDVFMHKTYVCGEENLLIGRMGPDDAIKLHAEHPEWQVELREDGSVSFSEHIDDLSPACKSNAYFGLDKTGNLSLFEGPPDDEKVIRTFFQLNMGYLESSLHPDAVGQLKQGIRVLDMEEYNSVLSTFSEFAVEESERVMKSARGTGT</sequence>
<comment type="caution">
    <text evidence="3">The sequence shown here is derived from an EMBL/GenBank/DDBJ whole genome shotgun (WGS) entry which is preliminary data.</text>
</comment>
<feature type="domain" description="Bypass of forespore C C-terminal" evidence="2">
    <location>
        <begin position="137"/>
        <end position="213"/>
    </location>
</feature>
<protein>
    <submittedName>
        <fullName evidence="3">BofC C-terminal domain-containing protein</fullName>
    </submittedName>
</protein>
<dbReference type="RefSeq" id="WP_344911497.1">
    <property type="nucleotide sequence ID" value="NZ_BAAAYO010000010.1"/>
</dbReference>
<name>A0ABV5VVR9_9BACL</name>
<dbReference type="Gene3D" id="3.30.70.1740">
    <property type="entry name" value="Bypass-of-forespore C, C-terminal domain"/>
    <property type="match status" value="1"/>
</dbReference>
<dbReference type="InterPro" id="IPR038117">
    <property type="entry name" value="BofC_C_sf"/>
</dbReference>
<dbReference type="Proteomes" id="UP001589619">
    <property type="component" value="Unassembled WGS sequence"/>
</dbReference>